<keyword evidence="2" id="KW-1185">Reference proteome</keyword>
<accession>A0A1J8Q803</accession>
<dbReference type="OrthoDB" id="2692480at2759"/>
<dbReference type="EMBL" id="LVVM01005923">
    <property type="protein sequence ID" value="OJA09440.1"/>
    <property type="molecule type" value="Genomic_DNA"/>
</dbReference>
<dbReference type="AlphaFoldDB" id="A0A1J8Q803"/>
<evidence type="ECO:0000313" key="2">
    <source>
        <dbReference type="Proteomes" id="UP000183567"/>
    </source>
</evidence>
<organism evidence="1 2">
    <name type="scientific">Rhizopogon vesiculosus</name>
    <dbReference type="NCBI Taxonomy" id="180088"/>
    <lineage>
        <taxon>Eukaryota</taxon>
        <taxon>Fungi</taxon>
        <taxon>Dikarya</taxon>
        <taxon>Basidiomycota</taxon>
        <taxon>Agaricomycotina</taxon>
        <taxon>Agaricomycetes</taxon>
        <taxon>Agaricomycetidae</taxon>
        <taxon>Boletales</taxon>
        <taxon>Suillineae</taxon>
        <taxon>Rhizopogonaceae</taxon>
        <taxon>Rhizopogon</taxon>
    </lineage>
</organism>
<dbReference type="Proteomes" id="UP000183567">
    <property type="component" value="Unassembled WGS sequence"/>
</dbReference>
<reference evidence="1 2" key="1">
    <citation type="submission" date="2016-03" db="EMBL/GenBank/DDBJ databases">
        <title>Comparative genomics of the ectomycorrhizal sister species Rhizopogon vinicolor and Rhizopogon vesiculosus (Basidiomycota: Boletales) reveals a divergence of the mating type B locus.</title>
        <authorList>
            <person name="Mujic A.B."/>
            <person name="Kuo A."/>
            <person name="Tritt A."/>
            <person name="Lipzen A."/>
            <person name="Chen C."/>
            <person name="Johnson J."/>
            <person name="Sharma A."/>
            <person name="Barry K."/>
            <person name="Grigoriev I.V."/>
            <person name="Spatafora J.W."/>
        </authorList>
    </citation>
    <scope>NUCLEOTIDE SEQUENCE [LARGE SCALE GENOMIC DNA]</scope>
    <source>
        <strain evidence="1 2">AM-OR11-056</strain>
    </source>
</reference>
<gene>
    <name evidence="1" type="ORF">AZE42_02615</name>
</gene>
<sequence length="458" mass="51783">MVKFYVVLKADLLPVTMPDSDDARIFEIFESLKSRSDVARRNLGGTLYDQYKYYRLKIPVSLPRGPYNCDEIVQTCLRRSNWEEVSPNYSLDVLSTTLATSNVYMVIQPEDPTQTAIADLETKHGNIFGCLQITVSNLQRWTMEDVRNNLKGGRLWPSGGARGDDYPVTIAGIEESLARRRTFAVTGAQAQQNKDYPHARDYNTHFRNIYEETVSSPGNVTNREFASFFHVLRCFDEDSGRIESDASSALKTSNFVVYFISPPFFSSYNQHFEFNQEKAWGFPIFLTTEGQPDSWCQFRPRSDLMVSSRSFLCPILISEVVSQNDEADRYRMLLQAIAVARAGQYLIRHGAQIQFFVMAIYLRANLTAERYIVANVGPTREVSIAQKDFDLTTADDAVVFLREMYNLVAMVNVLAENLDDAKKDSLLEVKTAATKVISLTSKAKQKKTGGATLPSIPE</sequence>
<evidence type="ECO:0000313" key="1">
    <source>
        <dbReference type="EMBL" id="OJA09440.1"/>
    </source>
</evidence>
<protein>
    <submittedName>
        <fullName evidence="1">Uncharacterized protein</fullName>
    </submittedName>
</protein>
<proteinExistence type="predicted"/>
<comment type="caution">
    <text evidence="1">The sequence shown here is derived from an EMBL/GenBank/DDBJ whole genome shotgun (WGS) entry which is preliminary data.</text>
</comment>
<name>A0A1J8Q803_9AGAM</name>
<feature type="non-terminal residue" evidence="1">
    <location>
        <position position="458"/>
    </location>
</feature>